<dbReference type="InterPro" id="IPR027871">
    <property type="entry name" value="DUF4603"/>
</dbReference>
<evidence type="ECO:0000313" key="3">
    <source>
        <dbReference type="Proteomes" id="UP000694388"/>
    </source>
</evidence>
<feature type="compositionally biased region" description="Polar residues" evidence="1">
    <location>
        <begin position="330"/>
        <end position="340"/>
    </location>
</feature>
<feature type="region of interest" description="Disordered" evidence="1">
    <location>
        <begin position="243"/>
        <end position="379"/>
    </location>
</feature>
<protein>
    <submittedName>
        <fullName evidence="2">KIAA0232</fullName>
    </submittedName>
</protein>
<feature type="compositionally biased region" description="Basic and acidic residues" evidence="1">
    <location>
        <begin position="246"/>
        <end position="260"/>
    </location>
</feature>
<reference evidence="2" key="1">
    <citation type="submission" date="2025-08" db="UniProtKB">
        <authorList>
            <consortium name="Ensembl"/>
        </authorList>
    </citation>
    <scope>IDENTIFICATION</scope>
</reference>
<organism evidence="2 3">
    <name type="scientific">Eptatretus burgeri</name>
    <name type="common">Inshore hagfish</name>
    <dbReference type="NCBI Taxonomy" id="7764"/>
    <lineage>
        <taxon>Eukaryota</taxon>
        <taxon>Metazoa</taxon>
        <taxon>Chordata</taxon>
        <taxon>Craniata</taxon>
        <taxon>Vertebrata</taxon>
        <taxon>Cyclostomata</taxon>
        <taxon>Myxini</taxon>
        <taxon>Myxiniformes</taxon>
        <taxon>Myxinidae</taxon>
        <taxon>Eptatretinae</taxon>
        <taxon>Eptatretus</taxon>
    </lineage>
</organism>
<feature type="compositionally biased region" description="Basic residues" evidence="1">
    <location>
        <begin position="261"/>
        <end position="278"/>
    </location>
</feature>
<proteinExistence type="predicted"/>
<feature type="region of interest" description="Disordered" evidence="1">
    <location>
        <begin position="387"/>
        <end position="406"/>
    </location>
</feature>
<dbReference type="GeneTree" id="ENSGT00390000018549"/>
<sequence>MEEDTGWYFPEKGTSIGVSAAAAMSLLQALGPLQTWFCQELEKCGIDAVIYSRYILSLLLQDTMDVELQEQEGTISIWDNGTGRLSKSRKKWPVCLSPEEMKKKAAIQCLSSASEEVKVCGLHGHKIEKTIFVDDCGLALIFFLVTSAEGEGGYIIMFHITLLVCHRYYEAFPALSEKSAPIPVNSTSVWNNRAQKILGSSTSMSDSYSSSSTLLPACTETSSPHEICSDEFEASRDIPVFGCSPSHRESGKENENDRGITRRYKTRPACSRKYRRFRSVTQQKPIRPYSGSSDSSDGGHVASWMAAVSSENSLPRKTLGTRQRLKENEQTSQVHNINNKATRKYGRRAERSKPSSAPGACRHEGSGIGSRAGKEGRRRISSMELNAKGKEFSTTKTGRPGLEEEPQWYTKPLTVLVPQNCRSKLETSYRGSQPCPLQGLRDRSEPQVIAEEVDFYEGDYDNVILPTGMFINGCFVEMPLESREDDASLVTKSIEQEGMSGELNYLGYNYFCEVGLYQSMLDPCASEMLQNGSRILRLIHQNGTNSEEEGCSFGEDHANISSFENGPIFHIDDKFGCLVIQNEGSSEGEQVSHLGDDDKTNKFGLSIEIAPASPVSNVQYSDPAQGSIEIFNTFSGHVLPAFIEETNGLKSSRLSMWTNSQMWDEEGPFSNLSTRTGSPWSHSDDVRSDDALSFGLQNEESSSFLREENVNCSNCQSDEIPDNILNLLPVEDLNESTDHMKDIPPDNPKEDTTISSICGIWLDSGEPELQRSPGNAFGCHSPESPSMTSPLSFDGFFDKTAHGKLSQISVDAEIDKCSYYVYSDLSGPKYPPKAVQRSEYRLWDCLGEQYKYDDPLSTNTNELCKLATEPWSTGRKEDTTFLIGGVYGKLPESGHLHAEKWPVEIDRDKETSVLDKRSDLHLAPNINSENTTLWKSRFAFAQSGLSLKWRERFDSSSSFFEEDCLPYQSFDAEMCRETKMKCCFSSLNIGSPLSHLLSVQCSLQPSRSTLGIPFRPKAIVSSGDDRNLDQRHKLYGLRQTQYRAIRISPHTHFRPIQATELSPCVSDTSDSESERGDEAVSVATYSDLFEQPEADVAPLEEDAMADYHELESSQEELVATTFLTLQLKKGAMEKGAQTSLDSQDKDSGSLGCSDYLRKTVPPSLSPEPGGCTVKGTHPGCSGKLGTNSGFCGMAESSEERCPEVNIMFFSPKYQIGLQILKSHTPKYWITGSCMMSSSGNYLIKQTKEIIICYDEILSY</sequence>
<dbReference type="PANTHER" id="PTHR17611:SF3">
    <property type="entry name" value="DNA SEGMENT, CHR 5, ERATO DOI 579, EXPRESSED"/>
    <property type="match status" value="1"/>
</dbReference>
<dbReference type="OMA" id="EWALVPP"/>
<evidence type="ECO:0000313" key="2">
    <source>
        <dbReference type="Ensembl" id="ENSEBUP00000014290.1"/>
    </source>
</evidence>
<keyword evidence="3" id="KW-1185">Reference proteome</keyword>
<dbReference type="AlphaFoldDB" id="A0A8C4QEU5"/>
<name>A0A8C4QEU5_EPTBU</name>
<dbReference type="Ensembl" id="ENSEBUT00000014865.1">
    <property type="protein sequence ID" value="ENSEBUP00000014290.1"/>
    <property type="gene ID" value="ENSEBUG00000008998.1"/>
</dbReference>
<evidence type="ECO:0000256" key="1">
    <source>
        <dbReference type="SAM" id="MobiDB-lite"/>
    </source>
</evidence>
<reference evidence="2" key="2">
    <citation type="submission" date="2025-09" db="UniProtKB">
        <authorList>
            <consortium name="Ensembl"/>
        </authorList>
    </citation>
    <scope>IDENTIFICATION</scope>
</reference>
<feature type="compositionally biased region" description="Low complexity" evidence="1">
    <location>
        <begin position="290"/>
        <end position="299"/>
    </location>
</feature>
<accession>A0A8C4QEU5</accession>
<dbReference type="Proteomes" id="UP000694388">
    <property type="component" value="Unplaced"/>
</dbReference>
<dbReference type="PANTHER" id="PTHR17611">
    <property type="entry name" value="DNA SEGMENT, CHR 5, ERATO DOI 579, EXPRESSED"/>
    <property type="match status" value="1"/>
</dbReference>
<dbReference type="Pfam" id="PF15376">
    <property type="entry name" value="DUF4603"/>
    <property type="match status" value="3"/>
</dbReference>